<evidence type="ECO:0000256" key="1">
    <source>
        <dbReference type="ARBA" id="ARBA00012770"/>
    </source>
</evidence>
<proteinExistence type="predicted"/>
<dbReference type="Gene3D" id="3.40.50.12760">
    <property type="match status" value="2"/>
</dbReference>
<evidence type="ECO:0000256" key="7">
    <source>
        <dbReference type="PROSITE-ProRule" id="PRU00946"/>
    </source>
</evidence>
<comment type="catalytic activity">
    <reaction evidence="6">
        <text>a 5'-end (N(7)-methyl 5'-triphosphoguanosine)-(2'-O-methyl-ribonucleoside)-(ribonucleotide) in mRNA + S-adenosyl-L-methionine = a 5'-end (N(7)-methyl 5'-triphosphoguanosine)-(2'-O-methyl-ribonucleoside)-(2'-O-methyl-ribonucleotide) in mRNA + S-adenosyl-L-homocysteine + H(+)</text>
        <dbReference type="Rhea" id="RHEA:67024"/>
        <dbReference type="Rhea" id="RHEA-COMP:17169"/>
        <dbReference type="Rhea" id="RHEA-COMP:17170"/>
        <dbReference type="ChEBI" id="CHEBI:15378"/>
        <dbReference type="ChEBI" id="CHEBI:57856"/>
        <dbReference type="ChEBI" id="CHEBI:59789"/>
        <dbReference type="ChEBI" id="CHEBI:167612"/>
        <dbReference type="ChEBI" id="CHEBI:167614"/>
        <dbReference type="EC" id="2.1.1.296"/>
    </reaction>
</comment>
<dbReference type="PANTHER" id="PTHR16121:SF2">
    <property type="entry name" value="CAP-SPECIFIC MRNA (NUCLEOSIDE-2'-O-)-METHYLTRANSFERASE 2"/>
    <property type="match status" value="1"/>
</dbReference>
<feature type="domain" description="Adrift-type SAM-dependent 2'-O-MTase" evidence="8">
    <location>
        <begin position="447"/>
        <end position="607"/>
    </location>
</feature>
<comment type="caution">
    <text evidence="7">Lacks conserved residue(s) required for the propagation of feature annotation.</text>
</comment>
<gene>
    <name evidence="9" type="ORF">MCOR_5842</name>
</gene>
<dbReference type="AlphaFoldDB" id="A0A6J8AEF5"/>
<keyword evidence="10" id="KW-1185">Reference proteome</keyword>
<feature type="active site" description="Proton acceptor" evidence="7">
    <location>
        <position position="560"/>
    </location>
</feature>
<keyword evidence="3 7" id="KW-0489">Methyltransferase</keyword>
<evidence type="ECO:0000256" key="5">
    <source>
        <dbReference type="ARBA" id="ARBA00022691"/>
    </source>
</evidence>
<organism evidence="9 10">
    <name type="scientific">Mytilus coruscus</name>
    <name type="common">Sea mussel</name>
    <dbReference type="NCBI Taxonomy" id="42192"/>
    <lineage>
        <taxon>Eukaryota</taxon>
        <taxon>Metazoa</taxon>
        <taxon>Spiralia</taxon>
        <taxon>Lophotrochozoa</taxon>
        <taxon>Mollusca</taxon>
        <taxon>Bivalvia</taxon>
        <taxon>Autobranchia</taxon>
        <taxon>Pteriomorphia</taxon>
        <taxon>Mytilida</taxon>
        <taxon>Mytiloidea</taxon>
        <taxon>Mytilidae</taxon>
        <taxon>Mytilinae</taxon>
        <taxon>Mytilus</taxon>
    </lineage>
</organism>
<evidence type="ECO:0000256" key="6">
    <source>
        <dbReference type="ARBA" id="ARBA00049477"/>
    </source>
</evidence>
<evidence type="ECO:0000313" key="10">
    <source>
        <dbReference type="Proteomes" id="UP000507470"/>
    </source>
</evidence>
<keyword evidence="5 7" id="KW-0949">S-adenosyl-L-methionine</keyword>
<dbReference type="GO" id="GO:0005737">
    <property type="term" value="C:cytoplasm"/>
    <property type="evidence" value="ECO:0007669"/>
    <property type="project" value="TreeGrafter"/>
</dbReference>
<keyword evidence="4 7" id="KW-0808">Transferase</keyword>
<feature type="binding site" evidence="7">
    <location>
        <position position="520"/>
    </location>
    <ligand>
        <name>S-adenosyl-L-methionine</name>
        <dbReference type="ChEBI" id="CHEBI:59789"/>
    </ligand>
</feature>
<dbReference type="InterPro" id="IPR002877">
    <property type="entry name" value="RNA_MeTrfase_FtsJ_dom"/>
</dbReference>
<evidence type="ECO:0000313" key="9">
    <source>
        <dbReference type="EMBL" id="CAC5365011.1"/>
    </source>
</evidence>
<dbReference type="EC" id="2.1.1.296" evidence="1"/>
<evidence type="ECO:0000256" key="4">
    <source>
        <dbReference type="ARBA" id="ARBA00022679"/>
    </source>
</evidence>
<sequence>MAGRRKRKFSNTAAELQLDPVLRQKVQNAFEKKFTYSKPKDGIWKVPENFTKHKDDWEIEELMTLKSNLNSLKDKLSDKDIVKWHQHTTFMNLAGNVNSELRQTVRPELCTQAWCKFYEMVSSYDLVDLQNDTFNSVHLCEAPGAFITSLNHYLVSSGYSGPWNWIGPTKMSLSQVTVVHGTEVPTLNPFPQCLYVSGTWWTDSIPQCLCGTWNWIGPTLSIFVHSTWNWIGPTLNPFPSSTGYSGTWNWIGPTLNPFPSVFVCTGYSGTWNWIGPTLNPFPSVFVCTGYSGTWNWIGPTLNPFPSIFVCTGYSGTWNWIGPTLNPFPSIFVYRLQWYLIHSPVSLCVQVTVVHGTGYFVCTGYTWNWIGPTLNPFPSVFSTWNWIGPTLNPFHSIFFCTDYRGTWNWIGTTLNPFHSIFVCTDYSGTWNWIGPTLNPFHSIFVSTDYSGTWNWIGTTLNPYYEGNNPSEMIDDDRFVRGSYGNWDFGVDNTGNLMSWQNIQQIKDKVAVMGPVTLVTADGSIDCQDNPAEQEKVVSKLHYCEVLSSILILSPGGNMVLKKFTMFECDTICLLYLLNCLFTEVTVFKPATSKSGNSEVYLICLGFLGIDSIQEQMEQLCEKYFSSAESDTEIHCLFSQDEIPEDFLQQHIKCCNYFTSLQEETIQTNLNYFERLSDDFSEEIIGMKICCTDLYFSKYNVRSIPMYLKITQPQKQQKKSCNHRYREIKRNEGTYNDRVRVQALKWEQRVLQYDTYDIDYSCMEWFRNFYPPEEEEVRKWECATGCQVLTIRSSRFCDGKFVQQAQDISINWKNEESKMAVFSADYNVSSIISSLDILFNQSVYDFPCHVTIVSSAELNCDKIQKQEYVNKVTMVEDMTEVCGHTILVCLDIFNTTTETDITSQKNLLKKLMKMFQVLPKENTVLIQMPTCLTRFTAGIVYLLSSCFQKVGFLPQPGKESLLQMLICYKYSGVSHFLLEHCCHLVDEQNSKDIKSANALLETVPILSLINDPEFVQFLMNSNENLIKSYVTTIVSNVRQKISDQT</sequence>
<dbReference type="Pfam" id="PF01728">
    <property type="entry name" value="FtsJ"/>
    <property type="match status" value="1"/>
</dbReference>
<dbReference type="GO" id="GO:0032259">
    <property type="term" value="P:methylation"/>
    <property type="evidence" value="ECO:0007669"/>
    <property type="project" value="UniProtKB-KW"/>
</dbReference>
<protein>
    <recommendedName>
        <fullName evidence="2">Cap-specific mRNA (nucleoside-2'-O-)-methyltransferase 2</fullName>
        <ecNumber evidence="1">2.1.1.296</ecNumber>
    </recommendedName>
</protein>
<dbReference type="InterPro" id="IPR025807">
    <property type="entry name" value="Adrift-typ_MeTrfase"/>
</dbReference>
<evidence type="ECO:0000259" key="8">
    <source>
        <dbReference type="PROSITE" id="PS51614"/>
    </source>
</evidence>
<dbReference type="InterPro" id="IPR050851">
    <property type="entry name" value="mRNA_Cap_2O-Ribose_MeTrfase"/>
</dbReference>
<dbReference type="SUPFAM" id="SSF53335">
    <property type="entry name" value="S-adenosyl-L-methionine-dependent methyltransferases"/>
    <property type="match status" value="1"/>
</dbReference>
<dbReference type="InterPro" id="IPR029063">
    <property type="entry name" value="SAM-dependent_MTases_sf"/>
</dbReference>
<name>A0A6J8AEF5_MYTCO</name>
<dbReference type="EMBL" id="CACVKT020001098">
    <property type="protein sequence ID" value="CAC5365011.1"/>
    <property type="molecule type" value="Genomic_DNA"/>
</dbReference>
<dbReference type="GO" id="GO:0006370">
    <property type="term" value="P:7-methylguanosine mRNA capping"/>
    <property type="evidence" value="ECO:0007669"/>
    <property type="project" value="TreeGrafter"/>
</dbReference>
<evidence type="ECO:0000256" key="2">
    <source>
        <dbReference type="ARBA" id="ARBA00021134"/>
    </source>
</evidence>
<dbReference type="OrthoDB" id="429597at2759"/>
<dbReference type="GO" id="GO:0005634">
    <property type="term" value="C:nucleus"/>
    <property type="evidence" value="ECO:0007669"/>
    <property type="project" value="TreeGrafter"/>
</dbReference>
<feature type="binding site" evidence="7">
    <location>
        <position position="452"/>
    </location>
    <ligand>
        <name>S-adenosyl-L-methionine</name>
        <dbReference type="ChEBI" id="CHEBI:59789"/>
    </ligand>
</feature>
<dbReference type="PANTHER" id="PTHR16121">
    <property type="entry name" value="CAP-SPECIFIC MRNA (NUCLEOSIDE-2'-O-)-METHYLTRANSFERASE 1-RELATED"/>
    <property type="match status" value="1"/>
</dbReference>
<dbReference type="PROSITE" id="PS51614">
    <property type="entry name" value="SAM_MT_ADRIFT"/>
    <property type="match status" value="1"/>
</dbReference>
<dbReference type="Proteomes" id="UP000507470">
    <property type="component" value="Unassembled WGS sequence"/>
</dbReference>
<reference evidence="9 10" key="1">
    <citation type="submission" date="2020-06" db="EMBL/GenBank/DDBJ databases">
        <authorList>
            <person name="Li R."/>
            <person name="Bekaert M."/>
        </authorList>
    </citation>
    <scope>NUCLEOTIDE SEQUENCE [LARGE SCALE GENOMIC DNA]</scope>
    <source>
        <strain evidence="10">wild</strain>
    </source>
</reference>
<dbReference type="GO" id="GO:0120550">
    <property type="term" value="F:methyltransferase cap2 activity"/>
    <property type="evidence" value="ECO:0007669"/>
    <property type="project" value="UniProtKB-EC"/>
</dbReference>
<evidence type="ECO:0000256" key="3">
    <source>
        <dbReference type="ARBA" id="ARBA00022603"/>
    </source>
</evidence>
<dbReference type="GO" id="GO:0004483">
    <property type="term" value="F:methyltransferase cap1 activity"/>
    <property type="evidence" value="ECO:0007669"/>
    <property type="project" value="UniProtKB-ARBA"/>
</dbReference>
<accession>A0A6J8AEF5</accession>